<dbReference type="Pfam" id="PF02872">
    <property type="entry name" value="5_nucleotid_C"/>
    <property type="match status" value="1"/>
</dbReference>
<evidence type="ECO:0000313" key="7">
    <source>
        <dbReference type="EMBL" id="MBU3850010.1"/>
    </source>
</evidence>
<dbReference type="InterPro" id="IPR036907">
    <property type="entry name" value="5'-Nucleotdase_C_sf"/>
</dbReference>
<dbReference type="InterPro" id="IPR006146">
    <property type="entry name" value="5'-Nucleotdase_CS"/>
</dbReference>
<dbReference type="AlphaFoldDB" id="A0A9E2NZ73"/>
<keyword evidence="3" id="KW-0378">Hydrolase</keyword>
<feature type="transmembrane region" description="Helical" evidence="4">
    <location>
        <begin position="589"/>
        <end position="610"/>
    </location>
</feature>
<dbReference type="GO" id="GO:0000166">
    <property type="term" value="F:nucleotide binding"/>
    <property type="evidence" value="ECO:0007669"/>
    <property type="project" value="UniProtKB-KW"/>
</dbReference>
<dbReference type="CDD" id="cd00845">
    <property type="entry name" value="MPP_UshA_N_like"/>
    <property type="match status" value="1"/>
</dbReference>
<keyword evidence="4" id="KW-1133">Transmembrane helix</keyword>
<feature type="domain" description="5'-Nucleotidase C-terminal" evidence="6">
    <location>
        <begin position="349"/>
        <end position="500"/>
    </location>
</feature>
<evidence type="ECO:0000256" key="3">
    <source>
        <dbReference type="RuleBase" id="RU362119"/>
    </source>
</evidence>
<sequence length="618" mass="68436">MKKRVFAIVILVLIFFGNIYAAESPQKEVEILFTHDLHSHLEEFLLLNGDKEEMVGGFPRIKTIIDQKQSQNPNVFVFDGGDFSMGTLYQTIFEQASPELRLMGAMGFDATTIGNHEFDYRTSGILNMMETAIESGDPLPEVVLSNAKITGTPFEALHTKPYVIITKGDITAAVFGVFGVDALACAPTCELEFIPAAEAAQQVIAEIKENYDVDIIVCLSHGGTNANISKSEDHLLAQAVPEIDIIVSGHTHTRLDTPAKQGNTWIVSAGEYGSRLGNIVLTQNQENRWDLKEYELILLDDSVPQDQDTLQQIQTFKSDINHIYLEQFGYTIDQVLTENPYRFSAIYQLGNKLEEDTLGNIIADAYVYAVQNIEKEAYRPIAAAIVPAGIIRDTIPMGPVTVEHAFQISSLGVGPDQIPGYPLIEVYLTGKELMTAAEIDASISPLMPSAQLYCSGLYYKANDKRLILNKTTDVWLVDQNGNRQEIQKDKLYRVVADLYSGQMLSAVTDMSKGILSIVPKDKDGNPVVDLEKQILYDGSQEVKAWTTLAGYLDSMDQIPAKYSAPEGRKIIESSLNPWELLKNPNTIALIVYAVAIIVFVGIIALVVFTVKKIKNRKK</sequence>
<dbReference type="InterPro" id="IPR004843">
    <property type="entry name" value="Calcineurin-like_PHP"/>
</dbReference>
<evidence type="ECO:0000256" key="1">
    <source>
        <dbReference type="ARBA" id="ARBA00006654"/>
    </source>
</evidence>
<dbReference type="InterPro" id="IPR008334">
    <property type="entry name" value="5'-Nucleotdase_C"/>
</dbReference>
<proteinExistence type="inferred from homology"/>
<evidence type="ECO:0000313" key="8">
    <source>
        <dbReference type="Proteomes" id="UP000823914"/>
    </source>
</evidence>
<organism evidence="7 8">
    <name type="scientific">Candidatus Treponema excrementipullorum</name>
    <dbReference type="NCBI Taxonomy" id="2838768"/>
    <lineage>
        <taxon>Bacteria</taxon>
        <taxon>Pseudomonadati</taxon>
        <taxon>Spirochaetota</taxon>
        <taxon>Spirochaetia</taxon>
        <taxon>Spirochaetales</taxon>
        <taxon>Treponemataceae</taxon>
        <taxon>Treponema</taxon>
    </lineage>
</organism>
<dbReference type="PANTHER" id="PTHR11575:SF24">
    <property type="entry name" value="5'-NUCLEOTIDASE"/>
    <property type="match status" value="1"/>
</dbReference>
<evidence type="ECO:0000259" key="5">
    <source>
        <dbReference type="Pfam" id="PF00149"/>
    </source>
</evidence>
<dbReference type="InterPro" id="IPR006179">
    <property type="entry name" value="5_nucleotidase/apyrase"/>
</dbReference>
<keyword evidence="4" id="KW-0472">Membrane</keyword>
<accession>A0A9E2NZ73</accession>
<dbReference type="GO" id="GO:0016788">
    <property type="term" value="F:hydrolase activity, acting on ester bonds"/>
    <property type="evidence" value="ECO:0007669"/>
    <property type="project" value="InterPro"/>
</dbReference>
<dbReference type="SUPFAM" id="SSF56300">
    <property type="entry name" value="Metallo-dependent phosphatases"/>
    <property type="match status" value="1"/>
</dbReference>
<dbReference type="Pfam" id="PF00149">
    <property type="entry name" value="Metallophos"/>
    <property type="match status" value="1"/>
</dbReference>
<dbReference type="Proteomes" id="UP000823914">
    <property type="component" value="Unassembled WGS sequence"/>
</dbReference>
<dbReference type="PRINTS" id="PR01607">
    <property type="entry name" value="APYRASEFAMLY"/>
</dbReference>
<dbReference type="EMBL" id="JAHLFV010000131">
    <property type="protein sequence ID" value="MBU3850010.1"/>
    <property type="molecule type" value="Genomic_DNA"/>
</dbReference>
<keyword evidence="4" id="KW-0812">Transmembrane</keyword>
<reference evidence="7" key="1">
    <citation type="journal article" date="2021" name="PeerJ">
        <title>Extensive microbial diversity within the chicken gut microbiome revealed by metagenomics and culture.</title>
        <authorList>
            <person name="Gilroy R."/>
            <person name="Ravi A."/>
            <person name="Getino M."/>
            <person name="Pursley I."/>
            <person name="Horton D.L."/>
            <person name="Alikhan N.F."/>
            <person name="Baker D."/>
            <person name="Gharbi K."/>
            <person name="Hall N."/>
            <person name="Watson M."/>
            <person name="Adriaenssens E.M."/>
            <person name="Foster-Nyarko E."/>
            <person name="Jarju S."/>
            <person name="Secka A."/>
            <person name="Antonio M."/>
            <person name="Oren A."/>
            <person name="Chaudhuri R.R."/>
            <person name="La Ragione R."/>
            <person name="Hildebrand F."/>
            <person name="Pallen M.J."/>
        </authorList>
    </citation>
    <scope>NUCLEOTIDE SEQUENCE</scope>
    <source>
        <strain evidence="7">Gambia15-2214</strain>
    </source>
</reference>
<dbReference type="InterPro" id="IPR029052">
    <property type="entry name" value="Metallo-depent_PP-like"/>
</dbReference>
<comment type="caution">
    <text evidence="7">The sequence shown here is derived from an EMBL/GenBank/DDBJ whole genome shotgun (WGS) entry which is preliminary data.</text>
</comment>
<gene>
    <name evidence="7" type="ORF">IAA16_05550</name>
</gene>
<dbReference type="GO" id="GO:0009166">
    <property type="term" value="P:nucleotide catabolic process"/>
    <property type="evidence" value="ECO:0007669"/>
    <property type="project" value="InterPro"/>
</dbReference>
<evidence type="ECO:0000256" key="2">
    <source>
        <dbReference type="ARBA" id="ARBA00022729"/>
    </source>
</evidence>
<dbReference type="PROSITE" id="PS00786">
    <property type="entry name" value="5_NUCLEOTIDASE_2"/>
    <property type="match status" value="1"/>
</dbReference>
<keyword evidence="2" id="KW-0732">Signal</keyword>
<reference evidence="7" key="2">
    <citation type="submission" date="2021-04" db="EMBL/GenBank/DDBJ databases">
        <authorList>
            <person name="Gilroy R."/>
        </authorList>
    </citation>
    <scope>NUCLEOTIDE SEQUENCE</scope>
    <source>
        <strain evidence="7">Gambia15-2214</strain>
    </source>
</reference>
<dbReference type="PANTHER" id="PTHR11575">
    <property type="entry name" value="5'-NUCLEOTIDASE-RELATED"/>
    <property type="match status" value="1"/>
</dbReference>
<evidence type="ECO:0000256" key="4">
    <source>
        <dbReference type="SAM" id="Phobius"/>
    </source>
</evidence>
<comment type="similarity">
    <text evidence="1 3">Belongs to the 5'-nucleotidase family.</text>
</comment>
<keyword evidence="3" id="KW-0547">Nucleotide-binding</keyword>
<dbReference type="Gene3D" id="3.90.780.10">
    <property type="entry name" value="5'-Nucleotidase, C-terminal domain"/>
    <property type="match status" value="1"/>
</dbReference>
<dbReference type="GO" id="GO:0046872">
    <property type="term" value="F:metal ion binding"/>
    <property type="evidence" value="ECO:0007669"/>
    <property type="project" value="InterPro"/>
</dbReference>
<dbReference type="SUPFAM" id="SSF55816">
    <property type="entry name" value="5'-nucleotidase (syn. UDP-sugar hydrolase), C-terminal domain"/>
    <property type="match status" value="1"/>
</dbReference>
<dbReference type="Gene3D" id="3.60.21.10">
    <property type="match status" value="1"/>
</dbReference>
<evidence type="ECO:0000259" key="6">
    <source>
        <dbReference type="Pfam" id="PF02872"/>
    </source>
</evidence>
<protein>
    <submittedName>
        <fullName evidence="7">Bifunctional metallophosphatase/5'-nucleotidase</fullName>
    </submittedName>
</protein>
<feature type="domain" description="Calcineurin-like phosphoesterase" evidence="5">
    <location>
        <begin position="31"/>
        <end position="253"/>
    </location>
</feature>
<name>A0A9E2NZ73_9SPIR</name>